<sequence length="92" mass="9356">MVLPFCSCCCVCACVSCVGCSAAGGGAGSGCGGGTQRVVQLHLPVCDLLANPLVVSTCCSRGNTPRLASQVSMHRGYSWTEVGPHAMPKDTH</sequence>
<dbReference type="AlphaFoldDB" id="A0A4Z2GBJ9"/>
<evidence type="ECO:0000313" key="3">
    <source>
        <dbReference type="Proteomes" id="UP000314294"/>
    </source>
</evidence>
<name>A0A4Z2GBJ9_9TELE</name>
<accession>A0A4Z2GBJ9</accession>
<dbReference type="EMBL" id="SRLO01000634">
    <property type="protein sequence ID" value="TNN50002.1"/>
    <property type="molecule type" value="Genomic_DNA"/>
</dbReference>
<reference evidence="2 3" key="1">
    <citation type="submission" date="2019-03" db="EMBL/GenBank/DDBJ databases">
        <title>First draft genome of Liparis tanakae, snailfish: a comprehensive survey of snailfish specific genes.</title>
        <authorList>
            <person name="Kim W."/>
            <person name="Song I."/>
            <person name="Jeong J.-H."/>
            <person name="Kim D."/>
            <person name="Kim S."/>
            <person name="Ryu S."/>
            <person name="Song J.Y."/>
            <person name="Lee S.K."/>
        </authorList>
    </citation>
    <scope>NUCLEOTIDE SEQUENCE [LARGE SCALE GENOMIC DNA]</scope>
    <source>
        <tissue evidence="2">Muscle</tissue>
    </source>
</reference>
<keyword evidence="1" id="KW-0732">Signal</keyword>
<comment type="caution">
    <text evidence="2">The sequence shown here is derived from an EMBL/GenBank/DDBJ whole genome shotgun (WGS) entry which is preliminary data.</text>
</comment>
<feature type="signal peptide" evidence="1">
    <location>
        <begin position="1"/>
        <end position="22"/>
    </location>
</feature>
<gene>
    <name evidence="2" type="ORF">EYF80_039810</name>
</gene>
<dbReference type="Proteomes" id="UP000314294">
    <property type="component" value="Unassembled WGS sequence"/>
</dbReference>
<proteinExistence type="predicted"/>
<feature type="chain" id="PRO_5021451486" description="Secreted protein" evidence="1">
    <location>
        <begin position="23"/>
        <end position="92"/>
    </location>
</feature>
<organism evidence="2 3">
    <name type="scientific">Liparis tanakae</name>
    <name type="common">Tanaka's snailfish</name>
    <dbReference type="NCBI Taxonomy" id="230148"/>
    <lineage>
        <taxon>Eukaryota</taxon>
        <taxon>Metazoa</taxon>
        <taxon>Chordata</taxon>
        <taxon>Craniata</taxon>
        <taxon>Vertebrata</taxon>
        <taxon>Euteleostomi</taxon>
        <taxon>Actinopterygii</taxon>
        <taxon>Neopterygii</taxon>
        <taxon>Teleostei</taxon>
        <taxon>Neoteleostei</taxon>
        <taxon>Acanthomorphata</taxon>
        <taxon>Eupercaria</taxon>
        <taxon>Perciformes</taxon>
        <taxon>Cottioidei</taxon>
        <taxon>Cottales</taxon>
        <taxon>Liparidae</taxon>
        <taxon>Liparis</taxon>
    </lineage>
</organism>
<protein>
    <recommendedName>
        <fullName evidence="4">Secreted protein</fullName>
    </recommendedName>
</protein>
<keyword evidence="3" id="KW-1185">Reference proteome</keyword>
<evidence type="ECO:0000256" key="1">
    <source>
        <dbReference type="SAM" id="SignalP"/>
    </source>
</evidence>
<evidence type="ECO:0008006" key="4">
    <source>
        <dbReference type="Google" id="ProtNLM"/>
    </source>
</evidence>
<evidence type="ECO:0000313" key="2">
    <source>
        <dbReference type="EMBL" id="TNN50002.1"/>
    </source>
</evidence>